<evidence type="ECO:0000259" key="11">
    <source>
        <dbReference type="PROSITE" id="PS51755"/>
    </source>
</evidence>
<dbReference type="Gene3D" id="6.10.250.690">
    <property type="match status" value="1"/>
</dbReference>
<dbReference type="PROSITE" id="PS51755">
    <property type="entry name" value="OMPR_PHOB"/>
    <property type="match status" value="1"/>
</dbReference>
<keyword evidence="6" id="KW-0804">Transcription</keyword>
<gene>
    <name evidence="12" type="ORF">BZG01_19835</name>
</gene>
<dbReference type="InterPro" id="IPR036388">
    <property type="entry name" value="WH-like_DNA-bd_sf"/>
</dbReference>
<keyword evidence="3" id="KW-0902">Two-component regulatory system</keyword>
<feature type="modified residue" description="4-aspartylphosphate" evidence="8">
    <location>
        <position position="53"/>
    </location>
</feature>
<dbReference type="GO" id="GO:0006355">
    <property type="term" value="P:regulation of DNA-templated transcription"/>
    <property type="evidence" value="ECO:0007669"/>
    <property type="project" value="InterPro"/>
</dbReference>
<dbReference type="GO" id="GO:0005829">
    <property type="term" value="C:cytosol"/>
    <property type="evidence" value="ECO:0007669"/>
    <property type="project" value="TreeGrafter"/>
</dbReference>
<comment type="caution">
    <text evidence="12">The sequence shown here is derived from an EMBL/GenBank/DDBJ whole genome shotgun (WGS) entry which is preliminary data.</text>
</comment>
<evidence type="ECO:0000256" key="9">
    <source>
        <dbReference type="PROSITE-ProRule" id="PRU01091"/>
    </source>
</evidence>
<dbReference type="InterPro" id="IPR039420">
    <property type="entry name" value="WalR-like"/>
</dbReference>
<evidence type="ECO:0000256" key="4">
    <source>
        <dbReference type="ARBA" id="ARBA00023015"/>
    </source>
</evidence>
<dbReference type="GO" id="GO:0032993">
    <property type="term" value="C:protein-DNA complex"/>
    <property type="evidence" value="ECO:0007669"/>
    <property type="project" value="TreeGrafter"/>
</dbReference>
<evidence type="ECO:0000256" key="3">
    <source>
        <dbReference type="ARBA" id="ARBA00023012"/>
    </source>
</evidence>
<dbReference type="Gene3D" id="3.40.50.2300">
    <property type="match status" value="1"/>
</dbReference>
<dbReference type="CDD" id="cd00383">
    <property type="entry name" value="trans_reg_C"/>
    <property type="match status" value="1"/>
</dbReference>
<reference evidence="12 13" key="1">
    <citation type="journal article" date="2017" name="Front. Microbiol.">
        <title>Labilibaculum manganireducens gen. nov., sp. nov. and Labilibaculum filiforme sp. nov., Novel Bacteroidetes Isolated from Subsurface Sediments of the Baltic Sea.</title>
        <authorList>
            <person name="Vandieken V."/>
            <person name="Marshall I.P."/>
            <person name="Niemann H."/>
            <person name="Engelen B."/>
            <person name="Cypionka H."/>
        </authorList>
    </citation>
    <scope>NUCLEOTIDE SEQUENCE [LARGE SCALE GENOMIC DNA]</scope>
    <source>
        <strain evidence="12 13">59.10-2M</strain>
    </source>
</reference>
<evidence type="ECO:0000256" key="2">
    <source>
        <dbReference type="ARBA" id="ARBA00022553"/>
    </source>
</evidence>
<dbReference type="GO" id="GO:0000156">
    <property type="term" value="F:phosphorelay response regulator activity"/>
    <property type="evidence" value="ECO:0007669"/>
    <property type="project" value="TreeGrafter"/>
</dbReference>
<evidence type="ECO:0000256" key="1">
    <source>
        <dbReference type="ARBA" id="ARBA00013332"/>
    </source>
</evidence>
<keyword evidence="4" id="KW-0805">Transcription regulation</keyword>
<evidence type="ECO:0000313" key="12">
    <source>
        <dbReference type="EMBL" id="PKQ61152.1"/>
    </source>
</evidence>
<proteinExistence type="predicted"/>
<dbReference type="GO" id="GO:0000976">
    <property type="term" value="F:transcription cis-regulatory region binding"/>
    <property type="evidence" value="ECO:0007669"/>
    <property type="project" value="TreeGrafter"/>
</dbReference>
<keyword evidence="5 9" id="KW-0238">DNA-binding</keyword>
<dbReference type="PANTHER" id="PTHR48111">
    <property type="entry name" value="REGULATOR OF RPOS"/>
    <property type="match status" value="1"/>
</dbReference>
<dbReference type="Proteomes" id="UP000233618">
    <property type="component" value="Unassembled WGS sequence"/>
</dbReference>
<dbReference type="SMART" id="SM00448">
    <property type="entry name" value="REC"/>
    <property type="match status" value="1"/>
</dbReference>
<protein>
    <recommendedName>
        <fullName evidence="1">Phosphate regulon transcriptional regulatory protein PhoB</fullName>
    </recommendedName>
</protein>
<dbReference type="InterPro" id="IPR001789">
    <property type="entry name" value="Sig_transdc_resp-reg_receiver"/>
</dbReference>
<feature type="domain" description="OmpR/PhoB-type" evidence="11">
    <location>
        <begin position="126"/>
        <end position="226"/>
    </location>
</feature>
<keyword evidence="13" id="KW-1185">Reference proteome</keyword>
<evidence type="ECO:0000259" key="10">
    <source>
        <dbReference type="PROSITE" id="PS50110"/>
    </source>
</evidence>
<evidence type="ECO:0000256" key="7">
    <source>
        <dbReference type="ARBA" id="ARBA00024735"/>
    </source>
</evidence>
<feature type="DNA-binding region" description="OmpR/PhoB-type" evidence="9">
    <location>
        <begin position="126"/>
        <end position="226"/>
    </location>
</feature>
<dbReference type="Gene3D" id="1.10.10.10">
    <property type="entry name" value="Winged helix-like DNA-binding domain superfamily/Winged helix DNA-binding domain"/>
    <property type="match status" value="1"/>
</dbReference>
<evidence type="ECO:0000313" key="13">
    <source>
        <dbReference type="Proteomes" id="UP000233618"/>
    </source>
</evidence>
<comment type="function">
    <text evidence="7">This protein is a positive regulator for the phosphate regulon. Transcription of this operon is positively regulated by PhoB and PhoR when phosphate is limited.</text>
</comment>
<dbReference type="SMART" id="SM00862">
    <property type="entry name" value="Trans_reg_C"/>
    <property type="match status" value="1"/>
</dbReference>
<dbReference type="Pfam" id="PF00486">
    <property type="entry name" value="Trans_reg_C"/>
    <property type="match status" value="1"/>
</dbReference>
<evidence type="ECO:0000256" key="5">
    <source>
        <dbReference type="ARBA" id="ARBA00023125"/>
    </source>
</evidence>
<dbReference type="SUPFAM" id="SSF52172">
    <property type="entry name" value="CheY-like"/>
    <property type="match status" value="1"/>
</dbReference>
<dbReference type="FunFam" id="1.10.10.10:FF:000018">
    <property type="entry name" value="DNA-binding response regulator ResD"/>
    <property type="match status" value="1"/>
</dbReference>
<evidence type="ECO:0000256" key="8">
    <source>
        <dbReference type="PROSITE-ProRule" id="PRU00169"/>
    </source>
</evidence>
<feature type="domain" description="Response regulatory" evidence="10">
    <location>
        <begin position="4"/>
        <end position="118"/>
    </location>
</feature>
<dbReference type="RefSeq" id="WP_101311595.1">
    <property type="nucleotide sequence ID" value="NZ_CAXXEE010000003.1"/>
</dbReference>
<name>A0A2N3HSX2_9BACT</name>
<accession>A0A2N3HSX2</accession>
<organism evidence="12 13">
    <name type="scientific">Labilibaculum manganireducens</name>
    <dbReference type="NCBI Taxonomy" id="1940525"/>
    <lineage>
        <taxon>Bacteria</taxon>
        <taxon>Pseudomonadati</taxon>
        <taxon>Bacteroidota</taxon>
        <taxon>Bacteroidia</taxon>
        <taxon>Marinilabiliales</taxon>
        <taxon>Marinifilaceae</taxon>
        <taxon>Labilibaculum</taxon>
    </lineage>
</organism>
<dbReference type="PROSITE" id="PS50110">
    <property type="entry name" value="RESPONSE_REGULATORY"/>
    <property type="match status" value="1"/>
</dbReference>
<dbReference type="EMBL" id="MVDE01000049">
    <property type="protein sequence ID" value="PKQ61152.1"/>
    <property type="molecule type" value="Genomic_DNA"/>
</dbReference>
<dbReference type="InterPro" id="IPR011006">
    <property type="entry name" value="CheY-like_superfamily"/>
</dbReference>
<dbReference type="AlphaFoldDB" id="A0A2N3HSX2"/>
<evidence type="ECO:0000256" key="6">
    <source>
        <dbReference type="ARBA" id="ARBA00023163"/>
    </source>
</evidence>
<dbReference type="PANTHER" id="PTHR48111:SF22">
    <property type="entry name" value="REGULATOR OF RPOS"/>
    <property type="match status" value="1"/>
</dbReference>
<keyword evidence="2 8" id="KW-0597">Phosphoprotein</keyword>
<sequence length="227" mass="26317">MKKEILIIEDDLSLQKILADYLSSCGFQCTCAELIKDGKSLFDKKFFHIVLLDLGLPDGEGLDCISFIKSIWSDTGVIIISARDKLEDRVDGLNLGADDYLVKPFHLSELNARINALVRRNFQAENQVLSFGELEIDTRSHQVRIRNEQVDFSRKEFDLLLYFIENKNRVLTKESLFEHVWGENPIFMDNSDFIYTHINRLRKKIKNHTGENYIKTVHGFGYKLDNP</sequence>
<dbReference type="Pfam" id="PF00072">
    <property type="entry name" value="Response_reg"/>
    <property type="match status" value="1"/>
</dbReference>
<dbReference type="InterPro" id="IPR001867">
    <property type="entry name" value="OmpR/PhoB-type_DNA-bd"/>
</dbReference>